<evidence type="ECO:0000313" key="1">
    <source>
        <dbReference type="EMBL" id="KAH0740373.1"/>
    </source>
</evidence>
<reference evidence="1 2" key="1">
    <citation type="journal article" date="2021" name="bioRxiv">
        <title>Chromosome-scale and haplotype-resolved genome assembly of a tetraploid potato cultivar.</title>
        <authorList>
            <person name="Sun H."/>
            <person name="Jiao W.-B."/>
            <person name="Krause K."/>
            <person name="Campoy J.A."/>
            <person name="Goel M."/>
            <person name="Folz-Donahue K."/>
            <person name="Kukat C."/>
            <person name="Huettel B."/>
            <person name="Schneeberger K."/>
        </authorList>
    </citation>
    <scope>NUCLEOTIDE SEQUENCE [LARGE SCALE GENOMIC DNA]</scope>
    <source>
        <strain evidence="1">SolTubOtavaFocal</strain>
        <tissue evidence="1">Leaves</tissue>
    </source>
</reference>
<protein>
    <submittedName>
        <fullName evidence="1">Uncharacterized protein</fullName>
    </submittedName>
</protein>
<dbReference type="EMBL" id="JAIVGD010000026">
    <property type="protein sequence ID" value="KAH0740373.1"/>
    <property type="molecule type" value="Genomic_DNA"/>
</dbReference>
<evidence type="ECO:0000313" key="2">
    <source>
        <dbReference type="Proteomes" id="UP000826656"/>
    </source>
</evidence>
<keyword evidence="2" id="KW-1185">Reference proteome</keyword>
<comment type="caution">
    <text evidence="1">The sequence shown here is derived from an EMBL/GenBank/DDBJ whole genome shotgun (WGS) entry which is preliminary data.</text>
</comment>
<accession>A0ABQ7U216</accession>
<proteinExistence type="predicted"/>
<organism evidence="1 2">
    <name type="scientific">Solanum tuberosum</name>
    <name type="common">Potato</name>
    <dbReference type="NCBI Taxonomy" id="4113"/>
    <lineage>
        <taxon>Eukaryota</taxon>
        <taxon>Viridiplantae</taxon>
        <taxon>Streptophyta</taxon>
        <taxon>Embryophyta</taxon>
        <taxon>Tracheophyta</taxon>
        <taxon>Spermatophyta</taxon>
        <taxon>Magnoliopsida</taxon>
        <taxon>eudicotyledons</taxon>
        <taxon>Gunneridae</taxon>
        <taxon>Pentapetalae</taxon>
        <taxon>asterids</taxon>
        <taxon>lamiids</taxon>
        <taxon>Solanales</taxon>
        <taxon>Solanaceae</taxon>
        <taxon>Solanoideae</taxon>
        <taxon>Solaneae</taxon>
        <taxon>Solanum</taxon>
    </lineage>
</organism>
<gene>
    <name evidence="1" type="ORF">KY290_033416</name>
</gene>
<dbReference type="Proteomes" id="UP000826656">
    <property type="component" value="Unassembled WGS sequence"/>
</dbReference>
<name>A0ABQ7U216_SOLTU</name>
<sequence length="119" mass="13308">MNSAPSPIVETLLRKSSRTHKKPAYLESYVCNAIHFTDVSSSCFLSPVTVESFYFSDLSSTNQAMLNSISGIQESINYMQAAHHPGWQEAMDKELSALELNKTWEIVVLPDGKRELPSK</sequence>